<feature type="domain" description="Toprim" evidence="1">
    <location>
        <begin position="1"/>
        <end position="52"/>
    </location>
</feature>
<accession>A0A6J5LU35</accession>
<gene>
    <name evidence="2" type="ORF">UFOVP309_24</name>
    <name evidence="3" type="ORF">UFOVP946_31</name>
</gene>
<evidence type="ECO:0000313" key="2">
    <source>
        <dbReference type="EMBL" id="CAB4136526.1"/>
    </source>
</evidence>
<dbReference type="InterPro" id="IPR006171">
    <property type="entry name" value="TOPRIM_dom"/>
</dbReference>
<reference evidence="2" key="1">
    <citation type="submission" date="2020-04" db="EMBL/GenBank/DDBJ databases">
        <authorList>
            <person name="Chiriac C."/>
            <person name="Salcher M."/>
            <person name="Ghai R."/>
            <person name="Kavagutti S V."/>
        </authorList>
    </citation>
    <scope>NUCLEOTIDE SEQUENCE</scope>
</reference>
<evidence type="ECO:0000259" key="1">
    <source>
        <dbReference type="PROSITE" id="PS50880"/>
    </source>
</evidence>
<sequence length="52" mass="6332">MKIISIHRSEFGCKILIEVIWKLKKRQQVNYIITDEDFTDEYISNYLKNIKL</sequence>
<organism evidence="2">
    <name type="scientific">uncultured Caudovirales phage</name>
    <dbReference type="NCBI Taxonomy" id="2100421"/>
    <lineage>
        <taxon>Viruses</taxon>
        <taxon>Duplodnaviria</taxon>
        <taxon>Heunggongvirae</taxon>
        <taxon>Uroviricota</taxon>
        <taxon>Caudoviricetes</taxon>
        <taxon>Peduoviridae</taxon>
        <taxon>Maltschvirus</taxon>
        <taxon>Maltschvirus maltsch</taxon>
    </lineage>
</organism>
<dbReference type="EMBL" id="LR796320">
    <property type="protein sequence ID" value="CAB4136526.1"/>
    <property type="molecule type" value="Genomic_DNA"/>
</dbReference>
<dbReference type="PROSITE" id="PS50880">
    <property type="entry name" value="TOPRIM"/>
    <property type="match status" value="1"/>
</dbReference>
<dbReference type="EMBL" id="LR796897">
    <property type="protein sequence ID" value="CAB4173201.1"/>
    <property type="molecule type" value="Genomic_DNA"/>
</dbReference>
<protein>
    <recommendedName>
        <fullName evidence="1">Toprim domain-containing protein</fullName>
    </recommendedName>
</protein>
<proteinExistence type="predicted"/>
<name>A0A6J5LU35_9CAUD</name>
<evidence type="ECO:0000313" key="3">
    <source>
        <dbReference type="EMBL" id="CAB4173201.1"/>
    </source>
</evidence>